<evidence type="ECO:0000313" key="2">
    <source>
        <dbReference type="EMBL" id="MFC7256224.1"/>
    </source>
</evidence>
<protein>
    <submittedName>
        <fullName evidence="2">Carboxymuconolactone decarboxylase family protein</fullName>
    </submittedName>
</protein>
<dbReference type="SUPFAM" id="SSF69118">
    <property type="entry name" value="AhpD-like"/>
    <property type="match status" value="1"/>
</dbReference>
<evidence type="ECO:0000313" key="3">
    <source>
        <dbReference type="Proteomes" id="UP001596434"/>
    </source>
</evidence>
<proteinExistence type="predicted"/>
<dbReference type="RefSeq" id="WP_379704831.1">
    <property type="nucleotide sequence ID" value="NZ_JBHTAT010000001.1"/>
</dbReference>
<accession>A0ABD6A0I8</accession>
<dbReference type="GeneID" id="96954609"/>
<dbReference type="Proteomes" id="UP001596434">
    <property type="component" value="Unassembled WGS sequence"/>
</dbReference>
<feature type="compositionally biased region" description="Basic residues" evidence="1">
    <location>
        <begin position="169"/>
        <end position="185"/>
    </location>
</feature>
<organism evidence="2 3">
    <name type="scientific">Haloplanus litoreus</name>
    <dbReference type="NCBI Taxonomy" id="767515"/>
    <lineage>
        <taxon>Archaea</taxon>
        <taxon>Methanobacteriati</taxon>
        <taxon>Methanobacteriota</taxon>
        <taxon>Stenosarchaea group</taxon>
        <taxon>Halobacteria</taxon>
        <taxon>Halobacteriales</taxon>
        <taxon>Haloferacaceae</taxon>
        <taxon>Haloplanus</taxon>
    </lineage>
</organism>
<dbReference type="AlphaFoldDB" id="A0ABD6A0I8"/>
<comment type="caution">
    <text evidence="2">The sequence shown here is derived from an EMBL/GenBank/DDBJ whole genome shotgun (WGS) entry which is preliminary data.</text>
</comment>
<evidence type="ECO:0000256" key="1">
    <source>
        <dbReference type="SAM" id="MobiDB-lite"/>
    </source>
</evidence>
<dbReference type="Gene3D" id="1.20.1290.10">
    <property type="entry name" value="AhpD-like"/>
    <property type="match status" value="1"/>
</dbReference>
<keyword evidence="3" id="KW-1185">Reference proteome</keyword>
<feature type="region of interest" description="Disordered" evidence="1">
    <location>
        <begin position="139"/>
        <end position="191"/>
    </location>
</feature>
<name>A0ABD6A0I8_9EURY</name>
<dbReference type="InterPro" id="IPR029032">
    <property type="entry name" value="AhpD-like"/>
</dbReference>
<reference evidence="2 3" key="1">
    <citation type="journal article" date="2019" name="Int. J. Syst. Evol. Microbiol.">
        <title>The Global Catalogue of Microorganisms (GCM) 10K type strain sequencing project: providing services to taxonomists for standard genome sequencing and annotation.</title>
        <authorList>
            <consortium name="The Broad Institute Genomics Platform"/>
            <consortium name="The Broad Institute Genome Sequencing Center for Infectious Disease"/>
            <person name="Wu L."/>
            <person name="Ma J."/>
        </authorList>
    </citation>
    <scope>NUCLEOTIDE SEQUENCE [LARGE SCALE GENOMIC DNA]</scope>
    <source>
        <strain evidence="2 3">GX21</strain>
    </source>
</reference>
<gene>
    <name evidence="2" type="ORF">ACFQKE_13125</name>
</gene>
<dbReference type="EMBL" id="JBHTAT010000001">
    <property type="protein sequence ID" value="MFC7256224.1"/>
    <property type="molecule type" value="Genomic_DNA"/>
</dbReference>
<sequence length="191" mass="21457">MANCPPVFRAIVETLETFGRGARVDAELLELMRLKVADIHQCGYCATVRTLDVREAVAAKEEFVFGEVDPDGLTRREYLAVSLAEGIGRDAHGITDERFVALREEFTEQAVVELLLCAALEVGRDRFCTALRLQPTDDQYPDEVSYPLTDPPRTSETGVDDSDRSTPPVRRRPAPRRRRRASRPRARPECA</sequence>